<feature type="signal peptide" evidence="1">
    <location>
        <begin position="1"/>
        <end position="24"/>
    </location>
</feature>
<protein>
    <recommendedName>
        <fullName evidence="2">DUF6250 domain-containing protein</fullName>
    </recommendedName>
</protein>
<dbReference type="Proteomes" id="UP000078486">
    <property type="component" value="Unassembled WGS sequence"/>
</dbReference>
<name>A0A178IEK3_9BACT</name>
<keyword evidence="1" id="KW-0732">Signal</keyword>
<feature type="chain" id="PRO_5008088685" description="DUF6250 domain-containing protein" evidence="1">
    <location>
        <begin position="25"/>
        <end position="263"/>
    </location>
</feature>
<accession>A0A178IEK3</accession>
<evidence type="ECO:0000313" key="3">
    <source>
        <dbReference type="EMBL" id="OAM88420.1"/>
    </source>
</evidence>
<evidence type="ECO:0000259" key="2">
    <source>
        <dbReference type="Pfam" id="PF19763"/>
    </source>
</evidence>
<dbReference type="AlphaFoldDB" id="A0A178IEK3"/>
<dbReference type="InterPro" id="IPR046217">
    <property type="entry name" value="DUF6250"/>
</dbReference>
<keyword evidence="4" id="KW-1185">Reference proteome</keyword>
<dbReference type="Gene3D" id="2.60.120.200">
    <property type="match status" value="1"/>
</dbReference>
<dbReference type="Pfam" id="PF19763">
    <property type="entry name" value="DUF6250"/>
    <property type="match status" value="1"/>
</dbReference>
<gene>
    <name evidence="3" type="ORF">AW736_19085</name>
</gene>
<proteinExistence type="predicted"/>
<reference evidence="3 4" key="1">
    <citation type="submission" date="2016-01" db="EMBL/GenBank/DDBJ databases">
        <title>High potential of lignocellulose degradation of a new Verrucomicrobia species.</title>
        <authorList>
            <person name="Wang Y."/>
            <person name="Shi Y."/>
            <person name="Qiu Z."/>
            <person name="Liu S."/>
            <person name="Yang H."/>
        </authorList>
    </citation>
    <scope>NUCLEOTIDE SEQUENCE [LARGE SCALE GENOMIC DNA]</scope>
    <source>
        <strain evidence="3 4">TSB47</strain>
    </source>
</reference>
<organism evidence="3 4">
    <name type="scientific">Termitidicoccus mucosus</name>
    <dbReference type="NCBI Taxonomy" id="1184151"/>
    <lineage>
        <taxon>Bacteria</taxon>
        <taxon>Pseudomonadati</taxon>
        <taxon>Verrucomicrobiota</taxon>
        <taxon>Opitutia</taxon>
        <taxon>Opitutales</taxon>
        <taxon>Opitutaceae</taxon>
        <taxon>Termitidicoccus</taxon>
    </lineage>
</organism>
<sequence length="263" mass="28825">MVRMNSRLSTPALALCALFGAALAFVPAACKPAPHAHDRSIHEGHDHARTHAVRQPGDPARPVIASDDFYHGLGQWVVEQMSGGTVSAADGILTIADEAGCTVWFRQKFAAPLIISYDATMNPEARVSDLNCFWMASDPANPADLFHPAHQRTGQFSTYDTLNTYYVGYGGNANTTTRFRRYDGTGARPLLPEHDLSDAAHLLKPAHTYAITITVTADGATTFARDGEVIFSYRDPKPLAEGWFGFRTVKSRIEIKNFRVFSL</sequence>
<dbReference type="SMR" id="A0A178IEK3"/>
<dbReference type="EMBL" id="LRRQ01000136">
    <property type="protein sequence ID" value="OAM88420.1"/>
    <property type="molecule type" value="Genomic_DNA"/>
</dbReference>
<feature type="domain" description="DUF6250" evidence="2">
    <location>
        <begin position="95"/>
        <end position="258"/>
    </location>
</feature>
<dbReference type="STRING" id="1184151.AW736_19085"/>
<comment type="caution">
    <text evidence="3">The sequence shown here is derived from an EMBL/GenBank/DDBJ whole genome shotgun (WGS) entry which is preliminary data.</text>
</comment>
<evidence type="ECO:0000256" key="1">
    <source>
        <dbReference type="SAM" id="SignalP"/>
    </source>
</evidence>
<evidence type="ECO:0000313" key="4">
    <source>
        <dbReference type="Proteomes" id="UP000078486"/>
    </source>
</evidence>